<dbReference type="RefSeq" id="WP_171471413.1">
    <property type="nucleotide sequence ID" value="NZ_CP053452.2"/>
</dbReference>
<evidence type="ECO:0000256" key="1">
    <source>
        <dbReference type="ARBA" id="ARBA00022737"/>
    </source>
</evidence>
<feature type="region of interest" description="Disordered" evidence="2">
    <location>
        <begin position="1"/>
        <end position="21"/>
    </location>
</feature>
<dbReference type="PANTHER" id="PTHR46388:SF2">
    <property type="entry name" value="NHL REPEAT-CONTAINING PROTEIN 2"/>
    <property type="match status" value="1"/>
</dbReference>
<gene>
    <name evidence="4" type="ORF">FTUN_3224</name>
</gene>
<name>A0A6M5YQH5_9BACT</name>
<feature type="region of interest" description="Disordered" evidence="2">
    <location>
        <begin position="56"/>
        <end position="99"/>
    </location>
</feature>
<dbReference type="Proteomes" id="UP000503447">
    <property type="component" value="Chromosome"/>
</dbReference>
<reference evidence="5" key="1">
    <citation type="submission" date="2020-05" db="EMBL/GenBank/DDBJ databases">
        <title>Frigoriglobus tundricola gen. nov., sp. nov., a psychrotolerant cellulolytic planctomycete of the family Gemmataceae with two divergent copies of 16S rRNA gene.</title>
        <authorList>
            <person name="Kulichevskaya I.S."/>
            <person name="Ivanova A.A."/>
            <person name="Naumoff D.G."/>
            <person name="Beletsky A.V."/>
            <person name="Rijpstra W.I.C."/>
            <person name="Sinninghe Damste J.S."/>
            <person name="Mardanov A.V."/>
            <person name="Ravin N.V."/>
            <person name="Dedysh S.N."/>
        </authorList>
    </citation>
    <scope>NUCLEOTIDE SEQUENCE [LARGE SCALE GENOMIC DNA]</scope>
    <source>
        <strain evidence="5">PL17</strain>
    </source>
</reference>
<dbReference type="Pfam" id="PF01436">
    <property type="entry name" value="NHL"/>
    <property type="match status" value="2"/>
</dbReference>
<dbReference type="AlphaFoldDB" id="A0A6M5YQH5"/>
<evidence type="ECO:0000313" key="4">
    <source>
        <dbReference type="EMBL" id="QJW95670.1"/>
    </source>
</evidence>
<dbReference type="InterPro" id="IPR013766">
    <property type="entry name" value="Thioredoxin_domain"/>
</dbReference>
<dbReference type="SUPFAM" id="SSF52833">
    <property type="entry name" value="Thioredoxin-like"/>
    <property type="match status" value="1"/>
</dbReference>
<keyword evidence="5" id="KW-1185">Reference proteome</keyword>
<dbReference type="SUPFAM" id="SSF101898">
    <property type="entry name" value="NHL repeat"/>
    <property type="match status" value="1"/>
</dbReference>
<organism evidence="4 5">
    <name type="scientific">Frigoriglobus tundricola</name>
    <dbReference type="NCBI Taxonomy" id="2774151"/>
    <lineage>
        <taxon>Bacteria</taxon>
        <taxon>Pseudomonadati</taxon>
        <taxon>Planctomycetota</taxon>
        <taxon>Planctomycetia</taxon>
        <taxon>Gemmatales</taxon>
        <taxon>Gemmataceae</taxon>
        <taxon>Frigoriglobus</taxon>
    </lineage>
</organism>
<evidence type="ECO:0000313" key="5">
    <source>
        <dbReference type="Proteomes" id="UP000503447"/>
    </source>
</evidence>
<dbReference type="PANTHER" id="PTHR46388">
    <property type="entry name" value="NHL REPEAT-CONTAINING PROTEIN 2"/>
    <property type="match status" value="1"/>
</dbReference>
<dbReference type="PROSITE" id="PS51352">
    <property type="entry name" value="THIOREDOXIN_2"/>
    <property type="match status" value="1"/>
</dbReference>
<dbReference type="Gene3D" id="2.120.10.30">
    <property type="entry name" value="TolB, C-terminal domain"/>
    <property type="match status" value="2"/>
</dbReference>
<dbReference type="Gene3D" id="2.40.10.500">
    <property type="match status" value="1"/>
</dbReference>
<feature type="compositionally biased region" description="Basic and acidic residues" evidence="2">
    <location>
        <begin position="81"/>
        <end position="95"/>
    </location>
</feature>
<dbReference type="InterPro" id="IPR012336">
    <property type="entry name" value="Thioredoxin-like_fold"/>
</dbReference>
<dbReference type="Gene3D" id="3.40.30.10">
    <property type="entry name" value="Glutaredoxin"/>
    <property type="match status" value="1"/>
</dbReference>
<dbReference type="KEGG" id="ftj:FTUN_3224"/>
<dbReference type="InterPro" id="IPR001258">
    <property type="entry name" value="NHL_repeat"/>
</dbReference>
<sequence length="611" mass="66125">MSEAPLPADAPAAHTSAPPVPPKARFRWPLAIVLALGCGTALVACSAVWDRTRPAAEPGAQAKGTPAPERPGKTEPVAFRQADDKKDEKEKKKTPAPELDGGIAWLNTAGPLSLKKDLKGKVVILDFWTLCCINCIHIMPDLAKLEKKYPNELVVIGVHSAKFENEKVTASIRKAVLRYQIEHPVVNDANHAIWDKYEIEAWPTMVVIDPEGNLVGGISGEGNYELLDVVVGKLVEEHKKKKTLDEKPIRFDLAKYRESGDTPLFFPGKVVADEKGGRLFIADSTHHRIVVTDLQGNRIAVAGTGTPGKTDGAFDKAQFDDPQGLAVRGDTLFVADRKNHLIREIDLKARTVATVAGTGEQDHEADSRRLTTPVPAKEIGLNSPWDVLLDGNALYIAMAGHHQIWRLDLQAKKIEPYAGNGRETLTDGLLRGSSFAQPSALTTDGKDLFVADSETSSLRQLPLTATPEARVKTLVGRDLFAFGDVDGPGQVANDPLGTKREARLQHALGVVHVDGKLYVADTYNSKIKVFDLKTGELATLVSGRPFGPFGPSVLNEPGGISYANGKLYVADTNAHRIRVIDRATLAVTTLTLKGVEPPVVPKDAKAERKPK</sequence>
<protein>
    <recommendedName>
        <fullName evidence="3">Thioredoxin domain-containing protein</fullName>
    </recommendedName>
</protein>
<evidence type="ECO:0000256" key="2">
    <source>
        <dbReference type="SAM" id="MobiDB-lite"/>
    </source>
</evidence>
<dbReference type="InterPro" id="IPR011042">
    <property type="entry name" value="6-blade_b-propeller_TolB-like"/>
</dbReference>
<accession>A0A6M5YQH5</accession>
<keyword evidence="1" id="KW-0677">Repeat</keyword>
<proteinExistence type="predicted"/>
<dbReference type="Pfam" id="PF13905">
    <property type="entry name" value="Thioredoxin_8"/>
    <property type="match status" value="1"/>
</dbReference>
<feature type="domain" description="Thioredoxin" evidence="3">
    <location>
        <begin position="90"/>
        <end position="236"/>
    </location>
</feature>
<dbReference type="EMBL" id="CP053452">
    <property type="protein sequence ID" value="QJW95670.1"/>
    <property type="molecule type" value="Genomic_DNA"/>
</dbReference>
<evidence type="ECO:0000259" key="3">
    <source>
        <dbReference type="PROSITE" id="PS51352"/>
    </source>
</evidence>
<dbReference type="InterPro" id="IPR036249">
    <property type="entry name" value="Thioredoxin-like_sf"/>
</dbReference>